<keyword evidence="1" id="KW-0472">Membrane</keyword>
<evidence type="ECO:0000313" key="2">
    <source>
        <dbReference type="EMBL" id="MQX53791.1"/>
    </source>
</evidence>
<dbReference type="Proteomes" id="UP000469421">
    <property type="component" value="Unassembled WGS sequence"/>
</dbReference>
<sequence>MATYKQIFKDIVALVAAVFCAIVLVTGLSQHSETLFAALLAFALMVPVIASTAVGLKKDLSDQFTA</sequence>
<comment type="caution">
    <text evidence="2">The sequence shown here is derived from an EMBL/GenBank/DDBJ whole genome shotgun (WGS) entry which is preliminary data.</text>
</comment>
<gene>
    <name evidence="2" type="ORF">GFN93_11065</name>
</gene>
<feature type="transmembrane region" description="Helical" evidence="1">
    <location>
        <begin position="35"/>
        <end position="56"/>
    </location>
</feature>
<organism evidence="2 3">
    <name type="scientific">Alcanivorax sediminis</name>
    <dbReference type="NCBI Taxonomy" id="2663008"/>
    <lineage>
        <taxon>Bacteria</taxon>
        <taxon>Pseudomonadati</taxon>
        <taxon>Pseudomonadota</taxon>
        <taxon>Gammaproteobacteria</taxon>
        <taxon>Oceanospirillales</taxon>
        <taxon>Alcanivoracaceae</taxon>
        <taxon>Alcanivorax</taxon>
    </lineage>
</organism>
<dbReference type="EMBL" id="WIRE01000001">
    <property type="protein sequence ID" value="MQX53791.1"/>
    <property type="molecule type" value="Genomic_DNA"/>
</dbReference>
<keyword evidence="1" id="KW-0812">Transmembrane</keyword>
<evidence type="ECO:0000313" key="3">
    <source>
        <dbReference type="Proteomes" id="UP000469421"/>
    </source>
</evidence>
<reference evidence="2 3" key="1">
    <citation type="submission" date="2019-10" db="EMBL/GenBank/DDBJ databases">
        <title>Alcanivorax sp.PA15-N-34 draft genome sequence.</title>
        <authorList>
            <person name="Liao X."/>
            <person name="Shao Z."/>
        </authorList>
    </citation>
    <scope>NUCLEOTIDE SEQUENCE [LARGE SCALE GENOMIC DNA]</scope>
    <source>
        <strain evidence="2 3">PA15-N-34</strain>
    </source>
</reference>
<name>A0A6N7LZX1_9GAMM</name>
<keyword evidence="1" id="KW-1133">Transmembrane helix</keyword>
<feature type="transmembrane region" description="Helical" evidence="1">
    <location>
        <begin position="12"/>
        <end position="29"/>
    </location>
</feature>
<protein>
    <submittedName>
        <fullName evidence="2">Uncharacterized protein</fullName>
    </submittedName>
</protein>
<dbReference type="AlphaFoldDB" id="A0A6N7LZX1"/>
<proteinExistence type="predicted"/>
<keyword evidence="3" id="KW-1185">Reference proteome</keyword>
<evidence type="ECO:0000256" key="1">
    <source>
        <dbReference type="SAM" id="Phobius"/>
    </source>
</evidence>
<accession>A0A6N7LZX1</accession>
<dbReference type="RefSeq" id="WP_153501147.1">
    <property type="nucleotide sequence ID" value="NZ_JBMZXE010000072.1"/>
</dbReference>